<gene>
    <name evidence="3" type="ORF">PHAECO_LOCUS9591</name>
</gene>
<reference evidence="3" key="1">
    <citation type="submission" date="2022-01" db="EMBL/GenBank/DDBJ databases">
        <authorList>
            <person name="King R."/>
        </authorList>
    </citation>
    <scope>NUCLEOTIDE SEQUENCE</scope>
</reference>
<protein>
    <recommendedName>
        <fullName evidence="2">WDHD1/CFT4 helical bundle domain-containing protein</fullName>
    </recommendedName>
</protein>
<accession>A0A9N9SH20</accession>
<dbReference type="GO" id="GO:0000278">
    <property type="term" value="P:mitotic cell cycle"/>
    <property type="evidence" value="ECO:0007669"/>
    <property type="project" value="TreeGrafter"/>
</dbReference>
<dbReference type="Proteomes" id="UP001153737">
    <property type="component" value="Chromosome 5"/>
</dbReference>
<dbReference type="PANTHER" id="PTHR19932">
    <property type="entry name" value="WD REPEAT AND HMG-BOX DNA BINDING PROTEIN"/>
    <property type="match status" value="1"/>
</dbReference>
<dbReference type="AlphaFoldDB" id="A0A9N9SH20"/>
<keyword evidence="4" id="KW-1185">Reference proteome</keyword>
<dbReference type="InterPro" id="IPR048591">
    <property type="entry name" value="WDHD1/CFT4_hel"/>
</dbReference>
<evidence type="ECO:0000313" key="4">
    <source>
        <dbReference type="Proteomes" id="UP001153737"/>
    </source>
</evidence>
<evidence type="ECO:0000313" key="3">
    <source>
        <dbReference type="EMBL" id="CAG9822131.1"/>
    </source>
</evidence>
<dbReference type="EMBL" id="OU896711">
    <property type="protein sequence ID" value="CAG9822131.1"/>
    <property type="molecule type" value="Genomic_DNA"/>
</dbReference>
<feature type="domain" description="WDHD1/CFT4 helical bundle" evidence="2">
    <location>
        <begin position="25"/>
        <end position="98"/>
    </location>
</feature>
<dbReference type="OrthoDB" id="427368at2759"/>
<feature type="region of interest" description="Disordered" evidence="1">
    <location>
        <begin position="129"/>
        <end position="149"/>
    </location>
</feature>
<dbReference type="Pfam" id="PF20946">
    <property type="entry name" value="Ctf4_C"/>
    <property type="match status" value="1"/>
</dbReference>
<dbReference type="GO" id="GO:0006261">
    <property type="term" value="P:DNA-templated DNA replication"/>
    <property type="evidence" value="ECO:0007669"/>
    <property type="project" value="TreeGrafter"/>
</dbReference>
<reference evidence="3" key="2">
    <citation type="submission" date="2022-10" db="EMBL/GenBank/DDBJ databases">
        <authorList>
            <consortium name="ENA_rothamsted_submissions"/>
            <consortium name="culmorum"/>
            <person name="King R."/>
        </authorList>
    </citation>
    <scope>NUCLEOTIDE SEQUENCE</scope>
</reference>
<dbReference type="GO" id="GO:0003682">
    <property type="term" value="F:chromatin binding"/>
    <property type="evidence" value="ECO:0007669"/>
    <property type="project" value="TreeGrafter"/>
</dbReference>
<dbReference type="GO" id="GO:0006281">
    <property type="term" value="P:DNA repair"/>
    <property type="evidence" value="ECO:0007669"/>
    <property type="project" value="TreeGrafter"/>
</dbReference>
<organism evidence="3 4">
    <name type="scientific">Phaedon cochleariae</name>
    <name type="common">Mustard beetle</name>
    <dbReference type="NCBI Taxonomy" id="80249"/>
    <lineage>
        <taxon>Eukaryota</taxon>
        <taxon>Metazoa</taxon>
        <taxon>Ecdysozoa</taxon>
        <taxon>Arthropoda</taxon>
        <taxon>Hexapoda</taxon>
        <taxon>Insecta</taxon>
        <taxon>Pterygota</taxon>
        <taxon>Neoptera</taxon>
        <taxon>Endopterygota</taxon>
        <taxon>Coleoptera</taxon>
        <taxon>Polyphaga</taxon>
        <taxon>Cucujiformia</taxon>
        <taxon>Chrysomeloidea</taxon>
        <taxon>Chrysomelidae</taxon>
        <taxon>Chrysomelinae</taxon>
        <taxon>Chrysomelini</taxon>
        <taxon>Phaedon</taxon>
    </lineage>
</organism>
<evidence type="ECO:0000256" key="1">
    <source>
        <dbReference type="SAM" id="MobiDB-lite"/>
    </source>
</evidence>
<dbReference type="GO" id="GO:0043596">
    <property type="term" value="C:nuclear replication fork"/>
    <property type="evidence" value="ECO:0007669"/>
    <property type="project" value="TreeGrafter"/>
</dbReference>
<proteinExistence type="predicted"/>
<name>A0A9N9SH20_PHACE</name>
<sequence>MCELPLEPPFVECSTEKTQMEMNLFTWSTLQVSDTDKKFKETAIKTFALACRNNLDERAFEFIETLSNPQLITLSLKYASKLDKKRLVEKLMDLATKIADETDDLGVKELPAVEQTVMKPVYRKLSLNSTSKKTPRSRVEKEQAPNTPKIVHPEEMVSILRISKVTCLNS</sequence>
<evidence type="ECO:0000259" key="2">
    <source>
        <dbReference type="Pfam" id="PF20946"/>
    </source>
</evidence>
<dbReference type="PANTHER" id="PTHR19932:SF10">
    <property type="entry name" value="WD REPEAT AND HMG-BOX DNA-BINDING PROTEIN 1"/>
    <property type="match status" value="1"/>
</dbReference>